<keyword evidence="5" id="KW-0812">Transmembrane</keyword>
<evidence type="ECO:0000256" key="5">
    <source>
        <dbReference type="ARBA" id="ARBA00022692"/>
    </source>
</evidence>
<dbReference type="Proteomes" id="UP000595231">
    <property type="component" value="Chromosome"/>
</dbReference>
<dbReference type="EMBL" id="CP065997">
    <property type="protein sequence ID" value="QQB32774.1"/>
    <property type="molecule type" value="Genomic_DNA"/>
</dbReference>
<evidence type="ECO:0000256" key="6">
    <source>
        <dbReference type="ARBA" id="ARBA00023136"/>
    </source>
</evidence>
<keyword evidence="7" id="KW-0998">Cell outer membrane</keyword>
<dbReference type="AlphaFoldDB" id="A0A7T4AZ70"/>
<evidence type="ECO:0000256" key="2">
    <source>
        <dbReference type="ARBA" id="ARBA00007613"/>
    </source>
</evidence>
<dbReference type="InterPro" id="IPR003423">
    <property type="entry name" value="OMP_efflux"/>
</dbReference>
<evidence type="ECO:0000313" key="8">
    <source>
        <dbReference type="EMBL" id="QQB32774.1"/>
    </source>
</evidence>
<evidence type="ECO:0000256" key="1">
    <source>
        <dbReference type="ARBA" id="ARBA00004442"/>
    </source>
</evidence>
<dbReference type="Gene3D" id="1.20.1600.10">
    <property type="entry name" value="Outer membrane efflux proteins (OEP)"/>
    <property type="match status" value="1"/>
</dbReference>
<proteinExistence type="inferred from homology"/>
<dbReference type="RefSeq" id="WP_198483276.1">
    <property type="nucleotide sequence ID" value="NZ_CP065997.1"/>
</dbReference>
<dbReference type="GO" id="GO:0015562">
    <property type="term" value="F:efflux transmembrane transporter activity"/>
    <property type="evidence" value="ECO:0007669"/>
    <property type="project" value="InterPro"/>
</dbReference>
<keyword evidence="6" id="KW-0472">Membrane</keyword>
<dbReference type="SUPFAM" id="SSF56954">
    <property type="entry name" value="Outer membrane efflux proteins (OEP)"/>
    <property type="match status" value="1"/>
</dbReference>
<name>A0A7T4AZ70_9BURK</name>
<keyword evidence="4" id="KW-1134">Transmembrane beta strand</keyword>
<evidence type="ECO:0000313" key="9">
    <source>
        <dbReference type="Proteomes" id="UP000595231"/>
    </source>
</evidence>
<comment type="similarity">
    <text evidence="2">Belongs to the outer membrane factor (OMF) (TC 1.B.17) family.</text>
</comment>
<accession>A0A7T4AZ70</accession>
<sequence length="256" mass="28125">MGTRGDILLAESTLIQAQIDLKNALTEEREALADLASMIGLRPDANIVVTTQVQDINTDLVQADMNYLLEEAVRRNPMVLSAIEEKNAAEAHLSLVEAEQQPTIGLIASGSQSLTPSTGSTTKQRIRSWSIGLQLKIPIFSGFSSFQSKQTAIAQRDFRIASITEIERKVSKNLWLQKEKIDTQLSNLKLTSQLLVATKEAYALAFGRYKSGVGTMLELLQAQKSLTDATLQKNKTISVILTSQSKLAAMIDRISY</sequence>
<dbReference type="PANTHER" id="PTHR30026:SF20">
    <property type="entry name" value="OUTER MEMBRANE PROTEIN TOLC"/>
    <property type="match status" value="1"/>
</dbReference>
<comment type="subcellular location">
    <subcellularLocation>
        <location evidence="1">Cell outer membrane</location>
    </subcellularLocation>
</comment>
<dbReference type="GO" id="GO:0015288">
    <property type="term" value="F:porin activity"/>
    <property type="evidence" value="ECO:0007669"/>
    <property type="project" value="TreeGrafter"/>
</dbReference>
<evidence type="ECO:0000256" key="4">
    <source>
        <dbReference type="ARBA" id="ARBA00022452"/>
    </source>
</evidence>
<dbReference type="Pfam" id="PF02321">
    <property type="entry name" value="OEP"/>
    <property type="match status" value="1"/>
</dbReference>
<reference evidence="8 9" key="1">
    <citation type="submission" date="2020-12" db="EMBL/GenBank/DDBJ databases">
        <title>FDA dAtabase for Regulatory Grade micrObial Sequences (FDA-ARGOS): Supporting development and validation of Infectious Disease Dx tests.</title>
        <authorList>
            <person name="Sproer C."/>
            <person name="Gronow S."/>
            <person name="Severitt S."/>
            <person name="Schroder I."/>
            <person name="Tallon L."/>
            <person name="Sadzewicz L."/>
            <person name="Zhao X."/>
            <person name="Boylan J."/>
            <person name="Ott S."/>
            <person name="Bowen H."/>
            <person name="Vavikolanu K."/>
            <person name="Mehta A."/>
            <person name="Aluvathingal J."/>
            <person name="Nadendla S."/>
            <person name="Lowell S."/>
            <person name="Myers T."/>
            <person name="Yan Y."/>
            <person name="Sichtig H."/>
        </authorList>
    </citation>
    <scope>NUCLEOTIDE SEQUENCE [LARGE SCALE GENOMIC DNA]</scope>
    <source>
        <strain evidence="8 9">FDAARGOS_1050</strain>
    </source>
</reference>
<dbReference type="InterPro" id="IPR051906">
    <property type="entry name" value="TolC-like"/>
</dbReference>
<keyword evidence="3" id="KW-0813">Transport</keyword>
<dbReference type="GO" id="GO:0009279">
    <property type="term" value="C:cell outer membrane"/>
    <property type="evidence" value="ECO:0007669"/>
    <property type="project" value="UniProtKB-SubCell"/>
</dbReference>
<gene>
    <name evidence="8" type="ORF">I6I07_19190</name>
</gene>
<dbReference type="GO" id="GO:1990281">
    <property type="term" value="C:efflux pump complex"/>
    <property type="evidence" value="ECO:0007669"/>
    <property type="project" value="TreeGrafter"/>
</dbReference>
<organism evidence="8 9">
    <name type="scientific">Achromobacter deleyi</name>
    <dbReference type="NCBI Taxonomy" id="1353891"/>
    <lineage>
        <taxon>Bacteria</taxon>
        <taxon>Pseudomonadati</taxon>
        <taxon>Pseudomonadota</taxon>
        <taxon>Betaproteobacteria</taxon>
        <taxon>Burkholderiales</taxon>
        <taxon>Alcaligenaceae</taxon>
        <taxon>Achromobacter</taxon>
    </lineage>
</organism>
<dbReference type="PANTHER" id="PTHR30026">
    <property type="entry name" value="OUTER MEMBRANE PROTEIN TOLC"/>
    <property type="match status" value="1"/>
</dbReference>
<protein>
    <submittedName>
        <fullName evidence="8">TolC family protein</fullName>
    </submittedName>
</protein>
<evidence type="ECO:0000256" key="7">
    <source>
        <dbReference type="ARBA" id="ARBA00023237"/>
    </source>
</evidence>
<evidence type="ECO:0000256" key="3">
    <source>
        <dbReference type="ARBA" id="ARBA00022448"/>
    </source>
</evidence>